<keyword evidence="6" id="KW-0325">Glycoprotein</keyword>
<keyword evidence="4" id="KW-1133">Transmembrane helix</keyword>
<reference evidence="9 10" key="1">
    <citation type="journal article" date="2015" name="Sci. Rep.">
        <title>Chromosome-level genome map provides insights into diverse defense mechanisms in the medicinal fungus Ganoderma sinense.</title>
        <authorList>
            <person name="Zhu Y."/>
            <person name="Xu J."/>
            <person name="Sun C."/>
            <person name="Zhou S."/>
            <person name="Xu H."/>
            <person name="Nelson D.R."/>
            <person name="Qian J."/>
            <person name="Song J."/>
            <person name="Luo H."/>
            <person name="Xiang L."/>
            <person name="Li Y."/>
            <person name="Xu Z."/>
            <person name="Ji A."/>
            <person name="Wang L."/>
            <person name="Lu S."/>
            <person name="Hayward A."/>
            <person name="Sun W."/>
            <person name="Li X."/>
            <person name="Schwartz D.C."/>
            <person name="Wang Y."/>
            <person name="Chen S."/>
        </authorList>
    </citation>
    <scope>NUCLEOTIDE SEQUENCE [LARGE SCALE GENOMIC DNA]</scope>
    <source>
        <strain evidence="9 10">ZZ0214-1</strain>
    </source>
</reference>
<keyword evidence="10" id="KW-1185">Reference proteome</keyword>
<name>A0A2G8SVB6_9APHY</name>
<dbReference type="PROSITE" id="PS51212">
    <property type="entry name" value="WSC"/>
    <property type="match status" value="1"/>
</dbReference>
<evidence type="ECO:0000313" key="9">
    <source>
        <dbReference type="EMBL" id="PIL37663.1"/>
    </source>
</evidence>
<dbReference type="SMART" id="SM00321">
    <property type="entry name" value="WSC"/>
    <property type="match status" value="1"/>
</dbReference>
<keyword evidence="3 7" id="KW-0732">Signal</keyword>
<protein>
    <recommendedName>
        <fullName evidence="8">WSC domain-containing protein</fullName>
    </recommendedName>
</protein>
<evidence type="ECO:0000313" key="10">
    <source>
        <dbReference type="Proteomes" id="UP000230002"/>
    </source>
</evidence>
<evidence type="ECO:0000256" key="1">
    <source>
        <dbReference type="ARBA" id="ARBA00004167"/>
    </source>
</evidence>
<dbReference type="PANTHER" id="PTHR24269">
    <property type="entry name" value="KREMEN PROTEIN"/>
    <property type="match status" value="1"/>
</dbReference>
<evidence type="ECO:0000256" key="6">
    <source>
        <dbReference type="ARBA" id="ARBA00023180"/>
    </source>
</evidence>
<accession>A0A2G8SVB6</accession>
<sequence>MGQLLVFLFAVIAFARFGIAFDPPTIPLGWTTAYPCAVDDASRILAKDSGAAAYTDNTPASCIERCDAANYTYAGVEYSGECHCGTGLVSIPQAAPTTDCNMTCTGNSSLSCGGAWRIQIYKSLALAPGEWAPQGCFLDTPLMPAFSAPVHTALASNLSLVHQCVDYCTHIGMPFSGVENASDCQCSLGLAAGAIALPDGVCNCAAVETLMVYKYQE</sequence>
<evidence type="ECO:0000256" key="4">
    <source>
        <dbReference type="ARBA" id="ARBA00022989"/>
    </source>
</evidence>
<dbReference type="STRING" id="1077348.A0A2G8SVB6"/>
<proteinExistence type="predicted"/>
<feature type="signal peptide" evidence="7">
    <location>
        <begin position="1"/>
        <end position="20"/>
    </location>
</feature>
<dbReference type="PANTHER" id="PTHR24269:SF16">
    <property type="entry name" value="PROTEIN SLG1"/>
    <property type="match status" value="1"/>
</dbReference>
<evidence type="ECO:0000256" key="3">
    <source>
        <dbReference type="ARBA" id="ARBA00022729"/>
    </source>
</evidence>
<evidence type="ECO:0000256" key="2">
    <source>
        <dbReference type="ARBA" id="ARBA00022692"/>
    </source>
</evidence>
<dbReference type="InterPro" id="IPR002889">
    <property type="entry name" value="WSC_carb-bd"/>
</dbReference>
<feature type="chain" id="PRO_5013930166" description="WSC domain-containing protein" evidence="7">
    <location>
        <begin position="21"/>
        <end position="217"/>
    </location>
</feature>
<feature type="domain" description="WSC" evidence="8">
    <location>
        <begin position="30"/>
        <end position="124"/>
    </location>
</feature>
<evidence type="ECO:0000259" key="8">
    <source>
        <dbReference type="PROSITE" id="PS51212"/>
    </source>
</evidence>
<gene>
    <name evidence="9" type="ORF">GSI_01357</name>
</gene>
<organism evidence="9 10">
    <name type="scientific">Ganoderma sinense ZZ0214-1</name>
    <dbReference type="NCBI Taxonomy" id="1077348"/>
    <lineage>
        <taxon>Eukaryota</taxon>
        <taxon>Fungi</taxon>
        <taxon>Dikarya</taxon>
        <taxon>Basidiomycota</taxon>
        <taxon>Agaricomycotina</taxon>
        <taxon>Agaricomycetes</taxon>
        <taxon>Polyporales</taxon>
        <taxon>Polyporaceae</taxon>
        <taxon>Ganoderma</taxon>
    </lineage>
</organism>
<evidence type="ECO:0000256" key="5">
    <source>
        <dbReference type="ARBA" id="ARBA00023136"/>
    </source>
</evidence>
<dbReference type="InterPro" id="IPR051836">
    <property type="entry name" value="Kremen_rcpt"/>
</dbReference>
<dbReference type="OrthoDB" id="5985073at2759"/>
<dbReference type="GO" id="GO:0005886">
    <property type="term" value="C:plasma membrane"/>
    <property type="evidence" value="ECO:0007669"/>
    <property type="project" value="TreeGrafter"/>
</dbReference>
<dbReference type="AlphaFoldDB" id="A0A2G8SVB6"/>
<keyword evidence="5" id="KW-0472">Membrane</keyword>
<dbReference type="Pfam" id="PF01822">
    <property type="entry name" value="WSC"/>
    <property type="match status" value="1"/>
</dbReference>
<comment type="caution">
    <text evidence="9">The sequence shown here is derived from an EMBL/GenBank/DDBJ whole genome shotgun (WGS) entry which is preliminary data.</text>
</comment>
<dbReference type="Proteomes" id="UP000230002">
    <property type="component" value="Unassembled WGS sequence"/>
</dbReference>
<evidence type="ECO:0000256" key="7">
    <source>
        <dbReference type="SAM" id="SignalP"/>
    </source>
</evidence>
<comment type="subcellular location">
    <subcellularLocation>
        <location evidence="1">Membrane</location>
        <topology evidence="1">Single-pass membrane protein</topology>
    </subcellularLocation>
</comment>
<keyword evidence="2" id="KW-0812">Transmembrane</keyword>
<dbReference type="EMBL" id="AYKW01000001">
    <property type="protein sequence ID" value="PIL37663.1"/>
    <property type="molecule type" value="Genomic_DNA"/>
</dbReference>